<name>A0ABY1IXV1_9FLAO</name>
<comment type="caution">
    <text evidence="2">The sequence shown here is derived from an EMBL/GenBank/DDBJ whole genome shotgun (WGS) entry which is preliminary data.</text>
</comment>
<keyword evidence="1" id="KW-0812">Transmembrane</keyword>
<keyword evidence="3" id="KW-1185">Reference proteome</keyword>
<dbReference type="Proteomes" id="UP000184216">
    <property type="component" value="Unassembled WGS sequence"/>
</dbReference>
<keyword evidence="1" id="KW-0472">Membrane</keyword>
<sequence length="50" mass="5850">MTNPTYENESDFFIYIIWESKITIAFLAGFLILKISLIYCYKNLKAVVPN</sequence>
<proteinExistence type="predicted"/>
<keyword evidence="1" id="KW-1133">Transmembrane helix</keyword>
<evidence type="ECO:0000256" key="1">
    <source>
        <dbReference type="SAM" id="Phobius"/>
    </source>
</evidence>
<protein>
    <submittedName>
        <fullName evidence="2">Uncharacterized protein</fullName>
    </submittedName>
</protein>
<feature type="transmembrane region" description="Helical" evidence="1">
    <location>
        <begin position="12"/>
        <end position="33"/>
    </location>
</feature>
<dbReference type="EMBL" id="FRBX01000001">
    <property type="protein sequence ID" value="SHL34834.1"/>
    <property type="molecule type" value="Genomic_DNA"/>
</dbReference>
<organism evidence="2 3">
    <name type="scientific">Flavobacterium pectinovorum</name>
    <dbReference type="NCBI Taxonomy" id="29533"/>
    <lineage>
        <taxon>Bacteria</taxon>
        <taxon>Pseudomonadati</taxon>
        <taxon>Bacteroidota</taxon>
        <taxon>Flavobacteriia</taxon>
        <taxon>Flavobacteriales</taxon>
        <taxon>Flavobacteriaceae</taxon>
        <taxon>Flavobacterium</taxon>
    </lineage>
</organism>
<gene>
    <name evidence="2" type="ORF">SAMN05444387_0378</name>
</gene>
<evidence type="ECO:0000313" key="3">
    <source>
        <dbReference type="Proteomes" id="UP000184216"/>
    </source>
</evidence>
<accession>A0ABY1IXV1</accession>
<reference evidence="2 3" key="1">
    <citation type="submission" date="2016-11" db="EMBL/GenBank/DDBJ databases">
        <authorList>
            <person name="Varghese N."/>
            <person name="Submissions S."/>
        </authorList>
    </citation>
    <scope>NUCLEOTIDE SEQUENCE [LARGE SCALE GENOMIC DNA]</scope>
    <source>
        <strain evidence="2 3">DSM 6368</strain>
    </source>
</reference>
<evidence type="ECO:0000313" key="2">
    <source>
        <dbReference type="EMBL" id="SHL34834.1"/>
    </source>
</evidence>